<evidence type="ECO:0000313" key="2">
    <source>
        <dbReference type="EMBL" id="ANA49137.1"/>
    </source>
</evidence>
<accession>A0A1S5R184</accession>
<dbReference type="EMBL" id="KU862660">
    <property type="protein sequence ID" value="ANA49137.1"/>
    <property type="molecule type" value="Genomic_DNA"/>
</dbReference>
<reference evidence="2 3" key="1">
    <citation type="submission" date="2016-03" db="EMBL/GenBank/DDBJ databases">
        <title>Characterization of pf16 and phiPMW: Two novel phages infecting Pseudomonas putida PpG1.</title>
        <authorList>
            <person name="Magill D.J."/>
            <person name="Krylov V.N."/>
            <person name="Allen C.C.R."/>
            <person name="McGrath J.W."/>
            <person name="Quinn J.P."/>
            <person name="Kulakov L.A."/>
        </authorList>
    </citation>
    <scope>NUCLEOTIDE SEQUENCE [LARGE SCALE GENOMIC DNA]</scope>
</reference>
<dbReference type="Proteomes" id="UP000223738">
    <property type="component" value="Segment"/>
</dbReference>
<keyword evidence="1" id="KW-0812">Transmembrane</keyword>
<evidence type="ECO:0000313" key="3">
    <source>
        <dbReference type="Proteomes" id="UP000223738"/>
    </source>
</evidence>
<keyword evidence="1" id="KW-1133">Transmembrane helix</keyword>
<proteinExistence type="predicted"/>
<keyword evidence="1" id="KW-0472">Membrane</keyword>
<feature type="transmembrane region" description="Helical" evidence="1">
    <location>
        <begin position="31"/>
        <end position="51"/>
    </location>
</feature>
<protein>
    <submittedName>
        <fullName evidence="2">Uncharacterized protein</fullName>
    </submittedName>
</protein>
<name>A0A1S5R184_9CAUD</name>
<evidence type="ECO:0000256" key="1">
    <source>
        <dbReference type="SAM" id="Phobius"/>
    </source>
</evidence>
<organism evidence="2 3">
    <name type="scientific">Pseudomonas phage phiPMW</name>
    <dbReference type="NCBI Taxonomy" id="1815582"/>
    <lineage>
        <taxon>Viruses</taxon>
        <taxon>Duplodnaviria</taxon>
        <taxon>Heunggongvirae</taxon>
        <taxon>Uroviricota</taxon>
        <taxon>Caudoviricetes</taxon>
        <taxon>Plaisancevirus</taxon>
        <taxon>Plaisancevirus PMW</taxon>
    </lineage>
</organism>
<sequence>MITTFLILYMLGIAFFGPIFGHGEKQKDLPFAMLAALLWPFTLIGGCIMMVTSK</sequence>
<gene>
    <name evidence="2" type="ORF">PMW_12</name>
</gene>
<keyword evidence="3" id="KW-1185">Reference proteome</keyword>